<evidence type="ECO:0000313" key="3">
    <source>
        <dbReference type="WBParaSite" id="PSAMB.scaffold5261size12170.g26200.t1"/>
    </source>
</evidence>
<dbReference type="AlphaFoldDB" id="A0A914WSS2"/>
<feature type="region of interest" description="Disordered" evidence="1">
    <location>
        <begin position="1"/>
        <end position="34"/>
    </location>
</feature>
<feature type="region of interest" description="Disordered" evidence="1">
    <location>
        <begin position="47"/>
        <end position="70"/>
    </location>
</feature>
<accession>A0A914WSS2</accession>
<sequence length="70" mass="7791">MQLGRQDRNLSPPPYPFAHECSTQPPASSAARGTDWRCLAENEVNLERLTMTSNREQSDSGSRGPRSSRT</sequence>
<name>A0A914WSS2_9BILA</name>
<reference evidence="3" key="1">
    <citation type="submission" date="2022-11" db="UniProtKB">
        <authorList>
            <consortium name="WormBaseParasite"/>
        </authorList>
    </citation>
    <scope>IDENTIFICATION</scope>
</reference>
<evidence type="ECO:0000313" key="2">
    <source>
        <dbReference type="Proteomes" id="UP000887566"/>
    </source>
</evidence>
<protein>
    <submittedName>
        <fullName evidence="3">Uncharacterized protein</fullName>
    </submittedName>
</protein>
<organism evidence="2 3">
    <name type="scientific">Plectus sambesii</name>
    <dbReference type="NCBI Taxonomy" id="2011161"/>
    <lineage>
        <taxon>Eukaryota</taxon>
        <taxon>Metazoa</taxon>
        <taxon>Ecdysozoa</taxon>
        <taxon>Nematoda</taxon>
        <taxon>Chromadorea</taxon>
        <taxon>Plectida</taxon>
        <taxon>Plectina</taxon>
        <taxon>Plectoidea</taxon>
        <taxon>Plectidae</taxon>
        <taxon>Plectus</taxon>
    </lineage>
</organism>
<dbReference type="WBParaSite" id="PSAMB.scaffold5261size12170.g26200.t1">
    <property type="protein sequence ID" value="PSAMB.scaffold5261size12170.g26200.t1"/>
    <property type="gene ID" value="PSAMB.scaffold5261size12170.g26200"/>
</dbReference>
<evidence type="ECO:0000256" key="1">
    <source>
        <dbReference type="SAM" id="MobiDB-lite"/>
    </source>
</evidence>
<proteinExistence type="predicted"/>
<dbReference type="Proteomes" id="UP000887566">
    <property type="component" value="Unplaced"/>
</dbReference>
<keyword evidence="2" id="KW-1185">Reference proteome</keyword>
<feature type="compositionally biased region" description="Low complexity" evidence="1">
    <location>
        <begin position="59"/>
        <end position="70"/>
    </location>
</feature>